<protein>
    <submittedName>
        <fullName evidence="3">Glycerophosphoryl diester phosphodiesterase</fullName>
    </submittedName>
</protein>
<gene>
    <name evidence="3" type="ORF">SAMN06295960_2339</name>
</gene>
<evidence type="ECO:0000256" key="1">
    <source>
        <dbReference type="SAM" id="Phobius"/>
    </source>
</evidence>
<dbReference type="AlphaFoldDB" id="A0A1X7KCN9"/>
<reference evidence="3 4" key="1">
    <citation type="submission" date="2017-04" db="EMBL/GenBank/DDBJ databases">
        <authorList>
            <person name="Afonso C.L."/>
            <person name="Miller P.J."/>
            <person name="Scott M.A."/>
            <person name="Spackman E."/>
            <person name="Goraichik I."/>
            <person name="Dimitrov K.M."/>
            <person name="Suarez D.L."/>
            <person name="Swayne D.E."/>
        </authorList>
    </citation>
    <scope>NUCLEOTIDE SEQUENCE [LARGE SCALE GENOMIC DNA]</scope>
    <source>
        <strain evidence="3 4">11</strain>
    </source>
</reference>
<dbReference type="RefSeq" id="WP_085494512.1">
    <property type="nucleotide sequence ID" value="NZ_FXAZ01000002.1"/>
</dbReference>
<keyword evidence="1" id="KW-0812">Transmembrane</keyword>
<dbReference type="Pfam" id="PF03009">
    <property type="entry name" value="GDPD"/>
    <property type="match status" value="1"/>
</dbReference>
<feature type="transmembrane region" description="Helical" evidence="1">
    <location>
        <begin position="235"/>
        <end position="259"/>
    </location>
</feature>
<feature type="transmembrane region" description="Helical" evidence="1">
    <location>
        <begin position="77"/>
        <end position="109"/>
    </location>
</feature>
<feature type="transmembrane region" description="Helical" evidence="1">
    <location>
        <begin position="178"/>
        <end position="204"/>
    </location>
</feature>
<dbReference type="CDD" id="cd08579">
    <property type="entry name" value="GDPD_memb_like"/>
    <property type="match status" value="1"/>
</dbReference>
<dbReference type="PANTHER" id="PTHR46211:SF8">
    <property type="entry name" value="PHOSPHODIESTERASE"/>
    <property type="match status" value="1"/>
</dbReference>
<dbReference type="InterPro" id="IPR030395">
    <property type="entry name" value="GP_PDE_dom"/>
</dbReference>
<dbReference type="Proteomes" id="UP000193834">
    <property type="component" value="Unassembled WGS sequence"/>
</dbReference>
<dbReference type="EMBL" id="FXAZ01000002">
    <property type="protein sequence ID" value="SMG38837.1"/>
    <property type="molecule type" value="Genomic_DNA"/>
</dbReference>
<dbReference type="GO" id="GO:0006629">
    <property type="term" value="P:lipid metabolic process"/>
    <property type="evidence" value="ECO:0007669"/>
    <property type="project" value="InterPro"/>
</dbReference>
<keyword evidence="1" id="KW-0472">Membrane</keyword>
<dbReference type="PROSITE" id="PS51704">
    <property type="entry name" value="GP_PDE"/>
    <property type="match status" value="1"/>
</dbReference>
<dbReference type="OrthoDB" id="384721at2"/>
<dbReference type="GO" id="GO:0008081">
    <property type="term" value="F:phosphoric diester hydrolase activity"/>
    <property type="evidence" value="ECO:0007669"/>
    <property type="project" value="InterPro"/>
</dbReference>
<dbReference type="Gene3D" id="3.20.20.190">
    <property type="entry name" value="Phosphatidylinositol (PI) phosphodiesterase"/>
    <property type="match status" value="1"/>
</dbReference>
<dbReference type="STRING" id="1852522.SAMN06295960_2339"/>
<evidence type="ECO:0000313" key="4">
    <source>
        <dbReference type="Proteomes" id="UP000193834"/>
    </source>
</evidence>
<feature type="transmembrane region" description="Helical" evidence="1">
    <location>
        <begin position="279"/>
        <end position="298"/>
    </location>
</feature>
<accession>A0A1X7KCN9</accession>
<sequence>MKSSKPRPKRLRFAFTREMLQVWKHALQPFLLFELVYKLLTIVVFVPVLSILFNKILDWGNLNALANFDLLRFVFSRYGLISIVVMAPIAFLLIYTEFAVLIYIAYYGTLGKTARVRAVLQQVLIRLPRVWRFGTFGTILYLLLLFPLLDVGFGASLLPGIQIPNFITGELLKTTSGAVLLTAVGIIILILNLISIYALPILVLERSNRFWPAMKKSARLFWRSKWSLIKVMIEWGLLIVIAGFLIVAVIVGGVLLIAYESLNEGWTGFLLSTLVSIGLYGISLLFTPLFISFVTCLYRRYSNPQDIDPSLRKLDRQASLRGPRSRLFIQRNKSKLVSFLLVVVVAVAWGITTVWNTLGELPDEFVIMAHRGDIRSGVENTMDAFEGAIRAEADLIELDLLQTKDGKLAVIHDTNLKRLAGRNVNVYDLTLEELTKIPLRENGFEGYVSSFEGVLQAMQGRIRLNVELKTHGFEDEHYVETFVDTVRKLHAEQDIIVQSLDYDIVQRVKELAPELEVGYVIFATLAPKLQSFQADFFVIEETFVNAGRIASAKLAGRPLYVWTVNSTDAVQHFYTLGVDGIITDIASDARQVINELMDPIIKTDF</sequence>
<organism evidence="3 4">
    <name type="scientific">Paenibacillus aquistagni</name>
    <dbReference type="NCBI Taxonomy" id="1852522"/>
    <lineage>
        <taxon>Bacteria</taxon>
        <taxon>Bacillati</taxon>
        <taxon>Bacillota</taxon>
        <taxon>Bacilli</taxon>
        <taxon>Bacillales</taxon>
        <taxon>Paenibacillaceae</taxon>
        <taxon>Paenibacillus</taxon>
    </lineage>
</organism>
<dbReference type="InterPro" id="IPR018476">
    <property type="entry name" value="GlyceroP-diester-Pdiesterase_M"/>
</dbReference>
<evidence type="ECO:0000313" key="3">
    <source>
        <dbReference type="EMBL" id="SMG38837.1"/>
    </source>
</evidence>
<dbReference type="Pfam" id="PF10110">
    <property type="entry name" value="GPDPase_memb"/>
    <property type="match status" value="1"/>
</dbReference>
<dbReference type="PANTHER" id="PTHR46211">
    <property type="entry name" value="GLYCEROPHOSPHORYL DIESTER PHOSPHODIESTERASE"/>
    <property type="match status" value="1"/>
</dbReference>
<feature type="domain" description="GP-PDE" evidence="2">
    <location>
        <begin position="365"/>
        <end position="593"/>
    </location>
</feature>
<evidence type="ECO:0000259" key="2">
    <source>
        <dbReference type="PROSITE" id="PS51704"/>
    </source>
</evidence>
<keyword evidence="1" id="KW-1133">Transmembrane helix</keyword>
<feature type="transmembrane region" description="Helical" evidence="1">
    <location>
        <begin position="336"/>
        <end position="355"/>
    </location>
</feature>
<name>A0A1X7KCN9_9BACL</name>
<dbReference type="InterPro" id="IPR017946">
    <property type="entry name" value="PLC-like_Pdiesterase_TIM-brl"/>
</dbReference>
<dbReference type="SUPFAM" id="SSF51695">
    <property type="entry name" value="PLC-like phosphodiesterases"/>
    <property type="match status" value="1"/>
</dbReference>
<keyword evidence="4" id="KW-1185">Reference proteome</keyword>
<feature type="transmembrane region" description="Helical" evidence="1">
    <location>
        <begin position="35"/>
        <end position="57"/>
    </location>
</feature>
<proteinExistence type="predicted"/>